<dbReference type="PROSITE" id="PS50222">
    <property type="entry name" value="EF_HAND_2"/>
    <property type="match status" value="1"/>
</dbReference>
<dbReference type="Gene3D" id="1.10.238.10">
    <property type="entry name" value="EF-hand"/>
    <property type="match status" value="1"/>
</dbReference>
<evidence type="ECO:0000313" key="8">
    <source>
        <dbReference type="EMBL" id="CAF3744031.1"/>
    </source>
</evidence>
<dbReference type="AlphaFoldDB" id="A0A814ERB6"/>
<feature type="chain" id="PRO_5035684160" description="EF-hand domain-containing protein" evidence="3">
    <location>
        <begin position="24"/>
        <end position="163"/>
    </location>
</feature>
<dbReference type="InterPro" id="IPR018247">
    <property type="entry name" value="EF_Hand_1_Ca_BS"/>
</dbReference>
<gene>
    <name evidence="6" type="ORF">GPM918_LOCUS12234</name>
    <name evidence="5" type="ORF">OVA965_LOCUS5928</name>
    <name evidence="8" type="ORF">SRO942_LOCUS12235</name>
    <name evidence="7" type="ORF">TMI583_LOCUS5921</name>
</gene>
<protein>
    <recommendedName>
        <fullName evidence="4">EF-hand domain-containing protein</fullName>
    </recommendedName>
</protein>
<proteinExistence type="predicted"/>
<evidence type="ECO:0000313" key="6">
    <source>
        <dbReference type="EMBL" id="CAF0970968.1"/>
    </source>
</evidence>
<dbReference type="EMBL" id="CAJOBC010002651">
    <property type="protein sequence ID" value="CAF3744031.1"/>
    <property type="molecule type" value="Genomic_DNA"/>
</dbReference>
<evidence type="ECO:0000256" key="2">
    <source>
        <dbReference type="SAM" id="MobiDB-lite"/>
    </source>
</evidence>
<keyword evidence="9" id="KW-1185">Reference proteome</keyword>
<dbReference type="EMBL" id="CAJNOQ010002651">
    <property type="protein sequence ID" value="CAF0970968.1"/>
    <property type="molecule type" value="Genomic_DNA"/>
</dbReference>
<evidence type="ECO:0000313" key="5">
    <source>
        <dbReference type="EMBL" id="CAF0826563.1"/>
    </source>
</evidence>
<name>A0A814ERB6_9BILA</name>
<evidence type="ECO:0000256" key="1">
    <source>
        <dbReference type="ARBA" id="ARBA00022837"/>
    </source>
</evidence>
<evidence type="ECO:0000259" key="4">
    <source>
        <dbReference type="PROSITE" id="PS50222"/>
    </source>
</evidence>
<accession>A0A814ERB6</accession>
<dbReference type="GO" id="GO:0005509">
    <property type="term" value="F:calcium ion binding"/>
    <property type="evidence" value="ECO:0007669"/>
    <property type="project" value="InterPro"/>
</dbReference>
<dbReference type="Proteomes" id="UP000677228">
    <property type="component" value="Unassembled WGS sequence"/>
</dbReference>
<dbReference type="EMBL" id="CAJNOK010001716">
    <property type="protein sequence ID" value="CAF0826563.1"/>
    <property type="molecule type" value="Genomic_DNA"/>
</dbReference>
<reference evidence="6" key="1">
    <citation type="submission" date="2021-02" db="EMBL/GenBank/DDBJ databases">
        <authorList>
            <person name="Nowell W R."/>
        </authorList>
    </citation>
    <scope>NUCLEOTIDE SEQUENCE</scope>
</reference>
<dbReference type="SUPFAM" id="SSF47473">
    <property type="entry name" value="EF-hand"/>
    <property type="match status" value="1"/>
</dbReference>
<evidence type="ECO:0000313" key="7">
    <source>
        <dbReference type="EMBL" id="CAF3610996.1"/>
    </source>
</evidence>
<dbReference type="InterPro" id="IPR011992">
    <property type="entry name" value="EF-hand-dom_pair"/>
</dbReference>
<dbReference type="Proteomes" id="UP000682733">
    <property type="component" value="Unassembled WGS sequence"/>
</dbReference>
<feature type="compositionally biased region" description="Basic and acidic residues" evidence="2">
    <location>
        <begin position="24"/>
        <end position="52"/>
    </location>
</feature>
<comment type="caution">
    <text evidence="6">The sequence shown here is derived from an EMBL/GenBank/DDBJ whole genome shotgun (WGS) entry which is preliminary data.</text>
</comment>
<keyword evidence="1" id="KW-0106">Calcium</keyword>
<dbReference type="PROSITE" id="PS00018">
    <property type="entry name" value="EF_HAND_1"/>
    <property type="match status" value="1"/>
</dbReference>
<dbReference type="Proteomes" id="UP000681722">
    <property type="component" value="Unassembled WGS sequence"/>
</dbReference>
<dbReference type="EMBL" id="CAJOBA010001715">
    <property type="protein sequence ID" value="CAF3610996.1"/>
    <property type="molecule type" value="Genomic_DNA"/>
</dbReference>
<dbReference type="InterPro" id="IPR002048">
    <property type="entry name" value="EF_hand_dom"/>
</dbReference>
<evidence type="ECO:0000256" key="3">
    <source>
        <dbReference type="SAM" id="SignalP"/>
    </source>
</evidence>
<feature type="region of interest" description="Disordered" evidence="2">
    <location>
        <begin position="24"/>
        <end position="65"/>
    </location>
</feature>
<evidence type="ECO:0000313" key="9">
    <source>
        <dbReference type="Proteomes" id="UP000663829"/>
    </source>
</evidence>
<keyword evidence="3" id="KW-0732">Signal</keyword>
<feature type="domain" description="EF-hand" evidence="4">
    <location>
        <begin position="63"/>
        <end position="98"/>
    </location>
</feature>
<feature type="signal peptide" evidence="3">
    <location>
        <begin position="1"/>
        <end position="23"/>
    </location>
</feature>
<sequence length="163" mass="19308">MNPRMRCIAIFSLLVLNISFTSGNKEHDHSEHDRHHSHDHSEHDHESHRKLFTDNSYDGTEDGQKEKLRSIASVIDANNDQQVSKDEMRKYVEERIRDQQHREFQDLASTLDPNNEGKVTFSAFIRDNYGDEDMSQFEKMENTDLRSRETRRVRTVDFSYFDS</sequence>
<dbReference type="Proteomes" id="UP000663829">
    <property type="component" value="Unassembled WGS sequence"/>
</dbReference>
<organism evidence="6 9">
    <name type="scientific">Didymodactylos carnosus</name>
    <dbReference type="NCBI Taxonomy" id="1234261"/>
    <lineage>
        <taxon>Eukaryota</taxon>
        <taxon>Metazoa</taxon>
        <taxon>Spiralia</taxon>
        <taxon>Gnathifera</taxon>
        <taxon>Rotifera</taxon>
        <taxon>Eurotatoria</taxon>
        <taxon>Bdelloidea</taxon>
        <taxon>Philodinida</taxon>
        <taxon>Philodinidae</taxon>
        <taxon>Didymodactylos</taxon>
    </lineage>
</organism>